<evidence type="ECO:0000313" key="3">
    <source>
        <dbReference type="EMBL" id="MDN0076464.1"/>
    </source>
</evidence>
<dbReference type="InterPro" id="IPR036291">
    <property type="entry name" value="NAD(P)-bd_dom_sf"/>
</dbReference>
<comment type="caution">
    <text evidence="3">The sequence shown here is derived from an EMBL/GenBank/DDBJ whole genome shotgun (WGS) entry which is preliminary data.</text>
</comment>
<dbReference type="NCBIfam" id="NF005754">
    <property type="entry name" value="PRK07578.1"/>
    <property type="match status" value="1"/>
</dbReference>
<dbReference type="PRINTS" id="PR00081">
    <property type="entry name" value="GDHRDH"/>
</dbReference>
<dbReference type="Gene3D" id="3.40.50.720">
    <property type="entry name" value="NAD(P)-binding Rossmann-like Domain"/>
    <property type="match status" value="1"/>
</dbReference>
<dbReference type="InterPro" id="IPR002347">
    <property type="entry name" value="SDR_fam"/>
</dbReference>
<organism evidence="3 4">
    <name type="scientific">Crenobacter oryzisoli</name>
    <dbReference type="NCBI Taxonomy" id="3056844"/>
    <lineage>
        <taxon>Bacteria</taxon>
        <taxon>Pseudomonadati</taxon>
        <taxon>Pseudomonadota</taxon>
        <taxon>Betaproteobacteria</taxon>
        <taxon>Neisseriales</taxon>
        <taxon>Neisseriaceae</taxon>
        <taxon>Crenobacter</taxon>
    </lineage>
</organism>
<dbReference type="CDD" id="cd11731">
    <property type="entry name" value="Lin1944_like_SDR_c"/>
    <property type="match status" value="1"/>
</dbReference>
<dbReference type="PANTHER" id="PTHR43477">
    <property type="entry name" value="DIHYDROANTICAPSIN 7-DEHYDROGENASE"/>
    <property type="match status" value="1"/>
</dbReference>
<dbReference type="PANTHER" id="PTHR43477:SF1">
    <property type="entry name" value="DIHYDROANTICAPSIN 7-DEHYDROGENASE"/>
    <property type="match status" value="1"/>
</dbReference>
<evidence type="ECO:0000256" key="2">
    <source>
        <dbReference type="ARBA" id="ARBA00023002"/>
    </source>
</evidence>
<protein>
    <submittedName>
        <fullName evidence="3">Short chain dehydrogenase</fullName>
    </submittedName>
</protein>
<name>A0ABT7XSE7_9NEIS</name>
<dbReference type="InterPro" id="IPR051122">
    <property type="entry name" value="SDR_DHRS6-like"/>
</dbReference>
<proteinExistence type="inferred from homology"/>
<dbReference type="EMBL" id="JAUEDK010000033">
    <property type="protein sequence ID" value="MDN0076464.1"/>
    <property type="molecule type" value="Genomic_DNA"/>
</dbReference>
<dbReference type="Proteomes" id="UP001168540">
    <property type="component" value="Unassembled WGS sequence"/>
</dbReference>
<keyword evidence="2" id="KW-0560">Oxidoreductase</keyword>
<reference evidence="3" key="1">
    <citation type="submission" date="2023-06" db="EMBL/GenBank/DDBJ databases">
        <authorList>
            <person name="Zhang S."/>
        </authorList>
    </citation>
    <scope>NUCLEOTIDE SEQUENCE</scope>
    <source>
        <strain evidence="3">SG2303</strain>
    </source>
</reference>
<accession>A0ABT7XSE7</accession>
<sequence length="212" mass="22382">MPTATSASLKESSMKIAVFGASGTLGRAVVERLGQHHDIISIGRTSGDYRADLTDIASIRTVLEKIGPLDALIATAGQLHFGPLAETTPEQFQIGLNDKLLGQVNLVLAGQHHLNDGGSITLTSGIVSDEPIRNGSNATTVNAALEGFVRAAALELPRGLRVNVVSPNVVVESWKDYGPLFPGVEAVPVARVALAYQRSVEGIQSGRVLRVW</sequence>
<dbReference type="SUPFAM" id="SSF51735">
    <property type="entry name" value="NAD(P)-binding Rossmann-fold domains"/>
    <property type="match status" value="1"/>
</dbReference>
<evidence type="ECO:0000313" key="4">
    <source>
        <dbReference type="Proteomes" id="UP001168540"/>
    </source>
</evidence>
<dbReference type="RefSeq" id="WP_289831124.1">
    <property type="nucleotide sequence ID" value="NZ_JAUEDK010000033.1"/>
</dbReference>
<dbReference type="Pfam" id="PF13561">
    <property type="entry name" value="adh_short_C2"/>
    <property type="match status" value="1"/>
</dbReference>
<gene>
    <name evidence="3" type="ORF">QU481_16465</name>
</gene>
<comment type="similarity">
    <text evidence="1">Belongs to the short-chain dehydrogenases/reductases (SDR) family.</text>
</comment>
<evidence type="ECO:0000256" key="1">
    <source>
        <dbReference type="ARBA" id="ARBA00006484"/>
    </source>
</evidence>
<keyword evidence="4" id="KW-1185">Reference proteome</keyword>